<proteinExistence type="predicted"/>
<feature type="domain" description="C-type lectin" evidence="1">
    <location>
        <begin position="77"/>
        <end position="168"/>
    </location>
</feature>
<dbReference type="SMART" id="SM00034">
    <property type="entry name" value="CLECT"/>
    <property type="match status" value="1"/>
</dbReference>
<dbReference type="Gene3D" id="3.10.100.10">
    <property type="entry name" value="Mannose-Binding Protein A, subunit A"/>
    <property type="match status" value="1"/>
</dbReference>
<dbReference type="InterPro" id="IPR016187">
    <property type="entry name" value="CTDL_fold"/>
</dbReference>
<dbReference type="SUPFAM" id="SSF56436">
    <property type="entry name" value="C-type lectin-like"/>
    <property type="match status" value="1"/>
</dbReference>
<name>A0AAW0MRT0_9GOBI</name>
<dbReference type="EMBL" id="JBBPFD010000255">
    <property type="protein sequence ID" value="KAK7879506.1"/>
    <property type="molecule type" value="Genomic_DNA"/>
</dbReference>
<dbReference type="PANTHER" id="PTHR45784:SF3">
    <property type="entry name" value="C-TYPE LECTIN DOMAIN FAMILY 4 MEMBER K-LIKE-RELATED"/>
    <property type="match status" value="1"/>
</dbReference>
<evidence type="ECO:0000313" key="3">
    <source>
        <dbReference type="Proteomes" id="UP001460270"/>
    </source>
</evidence>
<comment type="caution">
    <text evidence="2">The sequence shown here is derived from an EMBL/GenBank/DDBJ whole genome shotgun (WGS) entry which is preliminary data.</text>
</comment>
<dbReference type="AlphaFoldDB" id="A0AAW0MRT0"/>
<dbReference type="InterPro" id="IPR016186">
    <property type="entry name" value="C-type_lectin-like/link_sf"/>
</dbReference>
<reference evidence="3" key="1">
    <citation type="submission" date="2024-04" db="EMBL/GenBank/DDBJ databases">
        <title>Salinicola lusitanus LLJ914,a marine bacterium isolated from the Okinawa Trough.</title>
        <authorList>
            <person name="Li J."/>
        </authorList>
    </citation>
    <scope>NUCLEOTIDE SEQUENCE [LARGE SCALE GENOMIC DNA]</scope>
</reference>
<organism evidence="2 3">
    <name type="scientific">Mugilogobius chulae</name>
    <name type="common">yellowstripe goby</name>
    <dbReference type="NCBI Taxonomy" id="88201"/>
    <lineage>
        <taxon>Eukaryota</taxon>
        <taxon>Metazoa</taxon>
        <taxon>Chordata</taxon>
        <taxon>Craniata</taxon>
        <taxon>Vertebrata</taxon>
        <taxon>Euteleostomi</taxon>
        <taxon>Actinopterygii</taxon>
        <taxon>Neopterygii</taxon>
        <taxon>Teleostei</taxon>
        <taxon>Neoteleostei</taxon>
        <taxon>Acanthomorphata</taxon>
        <taxon>Gobiaria</taxon>
        <taxon>Gobiiformes</taxon>
        <taxon>Gobioidei</taxon>
        <taxon>Gobiidae</taxon>
        <taxon>Gobionellinae</taxon>
        <taxon>Mugilogobius</taxon>
    </lineage>
</organism>
<sequence>MVLIVYGPHSLWSSQSLVLTVLVLIVSGPHSLWSSQSLVLTVSGPHSLWSSQSLVLTVSGPHSTNPKQLFKVTTYLSWSDAQQNCRTSYTDLVLIESEAENLEVVSHTNNYLVWVDSPKASWNWSDHSTFLFTNWISYLDVPDTCVAEDETHGWKVLSCSQRLPFFCYDLGNTHR</sequence>
<accession>A0AAW0MRT0</accession>
<dbReference type="InterPro" id="IPR001304">
    <property type="entry name" value="C-type_lectin-like"/>
</dbReference>
<dbReference type="PROSITE" id="PS50041">
    <property type="entry name" value="C_TYPE_LECTIN_2"/>
    <property type="match status" value="1"/>
</dbReference>
<dbReference type="Proteomes" id="UP001460270">
    <property type="component" value="Unassembled WGS sequence"/>
</dbReference>
<evidence type="ECO:0000313" key="2">
    <source>
        <dbReference type="EMBL" id="KAK7879506.1"/>
    </source>
</evidence>
<evidence type="ECO:0000259" key="1">
    <source>
        <dbReference type="PROSITE" id="PS50041"/>
    </source>
</evidence>
<keyword evidence="3" id="KW-1185">Reference proteome</keyword>
<gene>
    <name evidence="2" type="ORF">WMY93_033788</name>
</gene>
<protein>
    <recommendedName>
        <fullName evidence="1">C-type lectin domain-containing protein</fullName>
    </recommendedName>
</protein>
<dbReference type="Pfam" id="PF00059">
    <property type="entry name" value="Lectin_C"/>
    <property type="match status" value="1"/>
</dbReference>
<dbReference type="PANTHER" id="PTHR45784">
    <property type="entry name" value="C-TYPE LECTIN DOMAIN FAMILY 20 MEMBER A-RELATED"/>
    <property type="match status" value="1"/>
</dbReference>